<evidence type="ECO:0000256" key="7">
    <source>
        <dbReference type="ARBA" id="ARBA00023136"/>
    </source>
</evidence>
<dbReference type="PANTHER" id="PTHR33281:SF19">
    <property type="entry name" value="VOLTAGE-DEPENDENT ANION CHANNEL-FORMING PROTEIN YNEE"/>
    <property type="match status" value="1"/>
</dbReference>
<comment type="subcellular location">
    <subcellularLocation>
        <location evidence="1">Cell membrane</location>
        <topology evidence="1">Multi-pass membrane protein</topology>
    </subcellularLocation>
</comment>
<organism evidence="10 11">
    <name type="scientific">Mesorhizobium kowhaii</name>
    <dbReference type="NCBI Taxonomy" id="1300272"/>
    <lineage>
        <taxon>Bacteria</taxon>
        <taxon>Pseudomonadati</taxon>
        <taxon>Pseudomonadota</taxon>
        <taxon>Alphaproteobacteria</taxon>
        <taxon>Hyphomicrobiales</taxon>
        <taxon>Phyllobacteriaceae</taxon>
        <taxon>Mesorhizobium</taxon>
    </lineage>
</organism>
<dbReference type="PANTHER" id="PTHR33281">
    <property type="entry name" value="UPF0187 PROTEIN YNEE"/>
    <property type="match status" value="1"/>
</dbReference>
<keyword evidence="11" id="KW-1185">Reference proteome</keyword>
<feature type="transmembrane region" description="Helical" evidence="9">
    <location>
        <begin position="20"/>
        <end position="37"/>
    </location>
</feature>
<keyword evidence="7 9" id="KW-0472">Membrane</keyword>
<dbReference type="InterPro" id="IPR044669">
    <property type="entry name" value="YneE/VCCN1/2-like"/>
</dbReference>
<evidence type="ECO:0000256" key="4">
    <source>
        <dbReference type="ARBA" id="ARBA00022692"/>
    </source>
</evidence>
<evidence type="ECO:0000256" key="5">
    <source>
        <dbReference type="ARBA" id="ARBA00022989"/>
    </source>
</evidence>
<comment type="similarity">
    <text evidence="8">Belongs to the anion channel-forming bestrophin (TC 1.A.46) family.</text>
</comment>
<dbReference type="OrthoDB" id="445589at2"/>
<keyword evidence="5 9" id="KW-1133">Transmembrane helix</keyword>
<dbReference type="Pfam" id="PF25539">
    <property type="entry name" value="Bestrophin_2"/>
    <property type="match status" value="1"/>
</dbReference>
<gene>
    <name evidence="10" type="ORF">B5V02_06745</name>
</gene>
<comment type="caution">
    <text evidence="10">The sequence shown here is derived from an EMBL/GenBank/DDBJ whole genome shotgun (WGS) entry which is preliminary data.</text>
</comment>
<evidence type="ECO:0000313" key="11">
    <source>
        <dbReference type="Proteomes" id="UP000248616"/>
    </source>
</evidence>
<evidence type="ECO:0000256" key="1">
    <source>
        <dbReference type="ARBA" id="ARBA00004651"/>
    </source>
</evidence>
<evidence type="ECO:0000256" key="9">
    <source>
        <dbReference type="SAM" id="Phobius"/>
    </source>
</evidence>
<evidence type="ECO:0000256" key="2">
    <source>
        <dbReference type="ARBA" id="ARBA00022448"/>
    </source>
</evidence>
<feature type="transmembrane region" description="Helical" evidence="9">
    <location>
        <begin position="43"/>
        <end position="62"/>
    </location>
</feature>
<evidence type="ECO:0000256" key="3">
    <source>
        <dbReference type="ARBA" id="ARBA00022475"/>
    </source>
</evidence>
<evidence type="ECO:0000256" key="6">
    <source>
        <dbReference type="ARBA" id="ARBA00023065"/>
    </source>
</evidence>
<keyword evidence="3" id="KW-1003">Cell membrane</keyword>
<protein>
    <recommendedName>
        <fullName evidence="12">Bestrophin</fullName>
    </recommendedName>
</protein>
<dbReference type="Proteomes" id="UP000248616">
    <property type="component" value="Unassembled WGS sequence"/>
</dbReference>
<name>A0A2W7E8U9_9HYPH</name>
<sequence>MYVGRSYKVIDFTLWSRRSVIYMVVVSALAVAAYRLPGITGFSVPWSVVLVLGTTVSLVAGFKNSQVFTRSSEALQAFAQITASSRLWSNFCRDFNDVPTARQLIYRHLAWLTALRFALRRPMPWESMGRAANVEFRRRYHIREDSGSLANELPALLGEHSEAVLKSPHPEITLLEMQSVQVNTLFKDAKIPPQVYVELTKLIRDFHDQQARCDRIKNNPYPRQYAIVSSMFVMIFCTLLPFGVVPVFADMGKLGGALGPIAIWLTIPFSTLLGWAYMSLDQVGESSANPFEGNANDVPISQICRDIEIELRTGLGEVDLPKPLLPVNDIAT</sequence>
<proteinExistence type="inferred from homology"/>
<dbReference type="GO" id="GO:0005254">
    <property type="term" value="F:chloride channel activity"/>
    <property type="evidence" value="ECO:0007669"/>
    <property type="project" value="InterPro"/>
</dbReference>
<evidence type="ECO:0000256" key="8">
    <source>
        <dbReference type="ARBA" id="ARBA00034708"/>
    </source>
</evidence>
<keyword evidence="6" id="KW-0406">Ion transport</keyword>
<dbReference type="GO" id="GO:0005886">
    <property type="term" value="C:plasma membrane"/>
    <property type="evidence" value="ECO:0007669"/>
    <property type="project" value="UniProtKB-SubCell"/>
</dbReference>
<dbReference type="EMBL" id="MZXV01000013">
    <property type="protein sequence ID" value="PZV39636.1"/>
    <property type="molecule type" value="Genomic_DNA"/>
</dbReference>
<reference evidence="11" key="1">
    <citation type="submission" date="2017-03" db="EMBL/GenBank/DDBJ databases">
        <authorList>
            <person name="Safronova V.I."/>
            <person name="Sazanova A.L."/>
            <person name="Chirak E.R."/>
        </authorList>
    </citation>
    <scope>NUCLEOTIDE SEQUENCE [LARGE SCALE GENOMIC DNA]</scope>
    <source>
        <strain evidence="11">Ach-343</strain>
    </source>
</reference>
<dbReference type="AlphaFoldDB" id="A0A2W7E8U9"/>
<evidence type="ECO:0008006" key="12">
    <source>
        <dbReference type="Google" id="ProtNLM"/>
    </source>
</evidence>
<feature type="transmembrane region" description="Helical" evidence="9">
    <location>
        <begin position="225"/>
        <end position="249"/>
    </location>
</feature>
<keyword evidence="4 9" id="KW-0812">Transmembrane</keyword>
<evidence type="ECO:0000313" key="10">
    <source>
        <dbReference type="EMBL" id="PZV39636.1"/>
    </source>
</evidence>
<keyword evidence="2" id="KW-0813">Transport</keyword>
<feature type="transmembrane region" description="Helical" evidence="9">
    <location>
        <begin position="261"/>
        <end position="280"/>
    </location>
</feature>
<accession>A0A2W7E8U9</accession>